<organism evidence="1 2">
    <name type="scientific">Massilia cellulosiltytica</name>
    <dbReference type="NCBI Taxonomy" id="2683234"/>
    <lineage>
        <taxon>Bacteria</taxon>
        <taxon>Pseudomonadati</taxon>
        <taxon>Pseudomonadota</taxon>
        <taxon>Betaproteobacteria</taxon>
        <taxon>Burkholderiales</taxon>
        <taxon>Oxalobacteraceae</taxon>
        <taxon>Telluria group</taxon>
        <taxon>Massilia</taxon>
    </lineage>
</organism>
<accession>A0A7X3G5W6</accession>
<dbReference type="SUPFAM" id="SSF117396">
    <property type="entry name" value="TM1631-like"/>
    <property type="match status" value="1"/>
</dbReference>
<evidence type="ECO:0000313" key="1">
    <source>
        <dbReference type="EMBL" id="MVW64138.1"/>
    </source>
</evidence>
<dbReference type="RefSeq" id="WP_056123890.1">
    <property type="nucleotide sequence ID" value="NZ_WSES01000011.1"/>
</dbReference>
<reference evidence="1 2" key="1">
    <citation type="submission" date="2019-12" db="EMBL/GenBank/DDBJ databases">
        <authorList>
            <person name="Li C."/>
            <person name="Zhao J."/>
        </authorList>
    </citation>
    <scope>NUCLEOTIDE SEQUENCE [LARGE SCALE GENOMIC DNA]</scope>
    <source>
        <strain evidence="1 2">NEAU-DD11</strain>
    </source>
</reference>
<dbReference type="Proteomes" id="UP000443353">
    <property type="component" value="Unassembled WGS sequence"/>
</dbReference>
<dbReference type="InterPro" id="IPR036520">
    <property type="entry name" value="UPF0759_sf"/>
</dbReference>
<keyword evidence="2" id="KW-1185">Reference proteome</keyword>
<dbReference type="Gene3D" id="3.20.20.410">
    <property type="entry name" value="Protein of unknown function UPF0759"/>
    <property type="match status" value="1"/>
</dbReference>
<evidence type="ECO:0000313" key="2">
    <source>
        <dbReference type="Proteomes" id="UP000443353"/>
    </source>
</evidence>
<dbReference type="EMBL" id="WSES01000011">
    <property type="protein sequence ID" value="MVW64138.1"/>
    <property type="molecule type" value="Genomic_DNA"/>
</dbReference>
<sequence length="271" mass="30705">MGAIYIGISGWRYEPWRGVFYPPGLAQARELDYASRFLPTIEINGSFYSLQRPSSYAAWYDATPPGFIFAVKGNRFLTHMLKLRGIETPLANVLASGVFALREKLGPFLWQFPPQLRFDADKVEHFLSLLPHDTGQALAIARTHDDKLAGRALLEIDAVRPLRHAVEVRHESFRDPAFLALLRKYNVALVVADTAGKWLEVDDVTADFVYIRLHGEHELYASGYEDASLERWAARIRAWAENGDVYCYFDNDIKVRAPFDAKRLMGILGTA</sequence>
<dbReference type="InterPro" id="IPR002763">
    <property type="entry name" value="DUF72"/>
</dbReference>
<name>A0A7X3G5W6_9BURK</name>
<dbReference type="PANTHER" id="PTHR30348:SF4">
    <property type="entry name" value="DUF72 DOMAIN-CONTAINING PROTEIN"/>
    <property type="match status" value="1"/>
</dbReference>
<dbReference type="AlphaFoldDB" id="A0A7X3G5W6"/>
<protein>
    <submittedName>
        <fullName evidence="1">DUF72 domain-containing protein</fullName>
    </submittedName>
</protein>
<comment type="caution">
    <text evidence="1">The sequence shown here is derived from an EMBL/GenBank/DDBJ whole genome shotgun (WGS) entry which is preliminary data.</text>
</comment>
<proteinExistence type="predicted"/>
<dbReference type="PANTHER" id="PTHR30348">
    <property type="entry name" value="UNCHARACTERIZED PROTEIN YECE"/>
    <property type="match status" value="1"/>
</dbReference>
<dbReference type="Pfam" id="PF01904">
    <property type="entry name" value="DUF72"/>
    <property type="match status" value="1"/>
</dbReference>
<gene>
    <name evidence="1" type="ORF">GPY61_29835</name>
</gene>